<feature type="region of interest" description="Disordered" evidence="1">
    <location>
        <begin position="27"/>
        <end position="47"/>
    </location>
</feature>
<dbReference type="PANTHER" id="PTHR37809:SF1">
    <property type="entry name" value="RIBOSOMAL PROTEIN S12 METHYLTHIOTRANSFERASE ACCESSORY FACTOR YCAO"/>
    <property type="match status" value="1"/>
</dbReference>
<reference evidence="3 4" key="1">
    <citation type="journal article" date="2013" name="PLoS ONE">
        <title>Assembly-driven community genomics of a hypersaline microbial ecosystem.</title>
        <authorList>
            <person name="Podell S."/>
            <person name="Ugalde J.A."/>
            <person name="Narasingarao P."/>
            <person name="Banfield J.F."/>
            <person name="Heidelberg K.B."/>
            <person name="Allen E.E."/>
        </authorList>
    </citation>
    <scope>NUCLEOTIDE SEQUENCE [LARGE SCALE GENOMIC DNA]</scope>
    <source>
        <strain evidence="4">J07HQW2</strain>
    </source>
</reference>
<dbReference type="HOGENOM" id="CLU_020793_2_1_2"/>
<dbReference type="InterPro" id="IPR027624">
    <property type="entry name" value="TOMM_cyclo_SagD"/>
</dbReference>
<dbReference type="eggNOG" id="arCOG02882">
    <property type="taxonomic scope" value="Archaea"/>
</dbReference>
<evidence type="ECO:0000313" key="3">
    <source>
        <dbReference type="EMBL" id="ERG95007.1"/>
    </source>
</evidence>
<gene>
    <name evidence="3" type="ORF">J07HQW2_01451</name>
</gene>
<dbReference type="STRING" id="1238425.J07HQW2_01451"/>
<sequence length="602" mass="64781">MSYAFAVVGSGPSAAINAASQVIVSDMNPDPDAGGSESNSKSKSTFIRTDSPIDADVTVVITTTNQATNDITAVTSEALTAGSPVVLVEFGGMGGCSIDEVDAAITAFPVCGPTFETLQTRVIAARSSSNTEFTDRVIITAGSLAGQRAVAMCNRSDGDSDSDVSGTVLEISGTTVGPERDLIDIPEVSTHSGDVVEQFIPQQTTRNVDLEVSLSRAERAVDDRLGIITQVGERESFPAPYYIAQTASTKSISDVRAVEFAAGVDIDWNAAYMKALGEALERYCAGVYRTEMFITASEHAQNGPVSPQQFVQPKETPTYDPSTPISWVPGVDLSNDERVTLPATFVYHPPPDERYRPAITTGLGLGNGGVEALRAGLSEVIERDAAMLAWYSTFEPIELTVDDEQYQTLCQRAQGVGLNVQTILLTQDIDIPVIATAVYRNDGEWPRFAIGSAAGLDPFTTAQGSLTEALQNWMELRAMGEDDASDAAGAIGEYATFPDRAREFIMSENTISAEDIAPSPIPTGEHAVQSLIDRVIEVDLDVYATRITTRDVSKLGFEVVRVLIPRAQPLFQQNSFFGERARNIPREFGFNSRLDRSFHPFP</sequence>
<feature type="domain" description="YcaO" evidence="2">
    <location>
        <begin position="263"/>
        <end position="602"/>
    </location>
</feature>
<dbReference type="PROSITE" id="PS51664">
    <property type="entry name" value="YCAO"/>
    <property type="match status" value="1"/>
</dbReference>
<dbReference type="PANTHER" id="PTHR37809">
    <property type="entry name" value="RIBOSOMAL PROTEIN S12 METHYLTHIOTRANSFERASE ACCESSORY FACTOR YCAO"/>
    <property type="match status" value="1"/>
</dbReference>
<dbReference type="RefSeq" id="WP_021054498.1">
    <property type="nucleotide sequence ID" value="NZ_KE356561.1"/>
</dbReference>
<dbReference type="EMBL" id="KE356561">
    <property type="protein sequence ID" value="ERG95007.1"/>
    <property type="molecule type" value="Genomic_DNA"/>
</dbReference>
<dbReference type="Proteomes" id="UP000030710">
    <property type="component" value="Unassembled WGS sequence"/>
</dbReference>
<dbReference type="Gene3D" id="3.30.40.250">
    <property type="match status" value="1"/>
</dbReference>
<dbReference type="Pfam" id="PF02624">
    <property type="entry name" value="YcaO"/>
    <property type="match status" value="1"/>
</dbReference>
<dbReference type="Gene3D" id="3.30.160.660">
    <property type="match status" value="1"/>
</dbReference>
<name>U1PMP3_9EURY</name>
<dbReference type="InterPro" id="IPR003776">
    <property type="entry name" value="YcaO-like_dom"/>
</dbReference>
<dbReference type="AlphaFoldDB" id="U1PMP3"/>
<feature type="compositionally biased region" description="Polar residues" evidence="1">
    <location>
        <begin position="36"/>
        <end position="47"/>
    </location>
</feature>
<dbReference type="NCBIfam" id="TIGR03604">
    <property type="entry name" value="TOMM_cyclo_SagD"/>
    <property type="match status" value="1"/>
</dbReference>
<evidence type="ECO:0000259" key="2">
    <source>
        <dbReference type="PROSITE" id="PS51664"/>
    </source>
</evidence>
<organism evidence="3 4">
    <name type="scientific">Haloquadratum walsbyi J07HQW2</name>
    <dbReference type="NCBI Taxonomy" id="1238425"/>
    <lineage>
        <taxon>Archaea</taxon>
        <taxon>Methanobacteriati</taxon>
        <taxon>Methanobacteriota</taxon>
        <taxon>Stenosarchaea group</taxon>
        <taxon>Halobacteria</taxon>
        <taxon>Halobacteriales</taxon>
        <taxon>Haloferacaceae</taxon>
        <taxon>Haloquadratum</taxon>
    </lineage>
</organism>
<proteinExistence type="predicted"/>
<accession>U1PMP3</accession>
<evidence type="ECO:0000313" key="4">
    <source>
        <dbReference type="Proteomes" id="UP000030710"/>
    </source>
</evidence>
<protein>
    <submittedName>
        <fullName evidence="3">Bacteriocin biosynthesis docking scaffold, SagD family</fullName>
    </submittedName>
</protein>
<evidence type="ECO:0000256" key="1">
    <source>
        <dbReference type="SAM" id="MobiDB-lite"/>
    </source>
</evidence>